<protein>
    <submittedName>
        <fullName evidence="1">Uncharacterized protein</fullName>
    </submittedName>
</protein>
<organism evidence="1 2">
    <name type="scientific">Sander lucioperca</name>
    <name type="common">Pike-perch</name>
    <name type="synonym">Perca lucioperca</name>
    <dbReference type="NCBI Taxonomy" id="283035"/>
    <lineage>
        <taxon>Eukaryota</taxon>
        <taxon>Metazoa</taxon>
        <taxon>Chordata</taxon>
        <taxon>Craniata</taxon>
        <taxon>Vertebrata</taxon>
        <taxon>Euteleostomi</taxon>
        <taxon>Actinopterygii</taxon>
        <taxon>Neopterygii</taxon>
        <taxon>Teleostei</taxon>
        <taxon>Neoteleostei</taxon>
        <taxon>Acanthomorphata</taxon>
        <taxon>Eupercaria</taxon>
        <taxon>Perciformes</taxon>
        <taxon>Percoidei</taxon>
        <taxon>Percidae</taxon>
        <taxon>Luciopercinae</taxon>
        <taxon>Sander</taxon>
    </lineage>
</organism>
<evidence type="ECO:0000313" key="2">
    <source>
        <dbReference type="Proteomes" id="UP000694568"/>
    </source>
</evidence>
<sequence length="131" mass="15276">MSSLQRKWSSHGTQTLVKGQFIWGENRVISSQFGFYFGQRIWLLYSFSEQTVNTHSLLCCFEPEPGFNSCHLWSSCCILLLHLMTLCPHSLFLMLSPTTLCVFLFEKYISCRTFIGKIPLNYIYCKCIYCI</sequence>
<keyword evidence="2" id="KW-1185">Reference proteome</keyword>
<proteinExistence type="predicted"/>
<dbReference type="Proteomes" id="UP000694568">
    <property type="component" value="Unplaced"/>
</dbReference>
<dbReference type="Ensembl" id="ENSSLUT00000040930.1">
    <property type="protein sequence ID" value="ENSSLUP00000039640.1"/>
    <property type="gene ID" value="ENSSLUG00000017760.1"/>
</dbReference>
<accession>A0A8C9ZHD9</accession>
<dbReference type="AlphaFoldDB" id="A0A8C9ZHD9"/>
<reference evidence="1" key="2">
    <citation type="submission" date="2025-09" db="UniProtKB">
        <authorList>
            <consortium name="Ensembl"/>
        </authorList>
    </citation>
    <scope>IDENTIFICATION</scope>
</reference>
<evidence type="ECO:0000313" key="1">
    <source>
        <dbReference type="Ensembl" id="ENSSLUP00000039640.1"/>
    </source>
</evidence>
<name>A0A8C9ZHD9_SANLU</name>
<reference evidence="1" key="1">
    <citation type="submission" date="2025-08" db="UniProtKB">
        <authorList>
            <consortium name="Ensembl"/>
        </authorList>
    </citation>
    <scope>IDENTIFICATION</scope>
</reference>